<feature type="domain" description="DUF1648" evidence="3">
    <location>
        <begin position="26"/>
        <end position="68"/>
    </location>
</feature>
<organism evidence="4 5">
    <name type="scientific">Candidatus Pullilachnospira stercoravium</name>
    <dbReference type="NCBI Taxonomy" id="2840913"/>
    <lineage>
        <taxon>Bacteria</taxon>
        <taxon>Bacillati</taxon>
        <taxon>Bacillota</taxon>
        <taxon>Clostridia</taxon>
        <taxon>Lachnospirales</taxon>
        <taxon>Lachnospiraceae</taxon>
        <taxon>Lachnospiraceae incertae sedis</taxon>
        <taxon>Candidatus Pullilachnospira</taxon>
    </lineage>
</organism>
<evidence type="ECO:0000313" key="5">
    <source>
        <dbReference type="Proteomes" id="UP000886723"/>
    </source>
</evidence>
<evidence type="ECO:0000259" key="3">
    <source>
        <dbReference type="Pfam" id="PF07853"/>
    </source>
</evidence>
<keyword evidence="2" id="KW-0472">Membrane</keyword>
<evidence type="ECO:0000256" key="2">
    <source>
        <dbReference type="SAM" id="Phobius"/>
    </source>
</evidence>
<dbReference type="Proteomes" id="UP000886723">
    <property type="component" value="Unassembled WGS sequence"/>
</dbReference>
<feature type="transmembrane region" description="Helical" evidence="2">
    <location>
        <begin position="12"/>
        <end position="34"/>
    </location>
</feature>
<feature type="compositionally biased region" description="Basic and acidic residues" evidence="1">
    <location>
        <begin position="172"/>
        <end position="187"/>
    </location>
</feature>
<evidence type="ECO:0000256" key="1">
    <source>
        <dbReference type="SAM" id="MobiDB-lite"/>
    </source>
</evidence>
<gene>
    <name evidence="4" type="ORF">IAA63_13915</name>
</gene>
<reference evidence="4" key="1">
    <citation type="submission" date="2020-10" db="EMBL/GenBank/DDBJ databases">
        <authorList>
            <person name="Gilroy R."/>
        </authorList>
    </citation>
    <scope>NUCLEOTIDE SEQUENCE</scope>
    <source>
        <strain evidence="4">ChiBcec2-4451</strain>
    </source>
</reference>
<reference evidence="4" key="2">
    <citation type="journal article" date="2021" name="PeerJ">
        <title>Extensive microbial diversity within the chicken gut microbiome revealed by metagenomics and culture.</title>
        <authorList>
            <person name="Gilroy R."/>
            <person name="Ravi A."/>
            <person name="Getino M."/>
            <person name="Pursley I."/>
            <person name="Horton D.L."/>
            <person name="Alikhan N.F."/>
            <person name="Baker D."/>
            <person name="Gharbi K."/>
            <person name="Hall N."/>
            <person name="Watson M."/>
            <person name="Adriaenssens E.M."/>
            <person name="Foster-Nyarko E."/>
            <person name="Jarju S."/>
            <person name="Secka A."/>
            <person name="Antonio M."/>
            <person name="Oren A."/>
            <person name="Chaudhuri R.R."/>
            <person name="La Ragione R."/>
            <person name="Hildebrand F."/>
            <person name="Pallen M.J."/>
        </authorList>
    </citation>
    <scope>NUCLEOTIDE SEQUENCE</scope>
    <source>
        <strain evidence="4">ChiBcec2-4451</strain>
    </source>
</reference>
<feature type="transmembrane region" description="Helical" evidence="2">
    <location>
        <begin position="62"/>
        <end position="80"/>
    </location>
</feature>
<keyword evidence="2" id="KW-0812">Transmembrane</keyword>
<dbReference type="AlphaFoldDB" id="A0A9D1T709"/>
<comment type="caution">
    <text evidence="4">The sequence shown here is derived from an EMBL/GenBank/DDBJ whole genome shotgun (WGS) entry which is preliminary data.</text>
</comment>
<evidence type="ECO:0000313" key="4">
    <source>
        <dbReference type="EMBL" id="HIV14215.1"/>
    </source>
</evidence>
<dbReference type="Pfam" id="PF07853">
    <property type="entry name" value="DUF1648"/>
    <property type="match status" value="1"/>
</dbReference>
<keyword evidence="2" id="KW-1133">Transmembrane helix</keyword>
<proteinExistence type="predicted"/>
<sequence length="187" mass="21766">MKQKIQQVEKNGYIRWISRISWGLMAAWLLWFLWKFPRLPREMPLHFGIDGQPDRWGGKEELWFTVILCAVLFAGLTIVLRFPRIWNTGSVKVTEQNRKWVYQNLASMLVSVRLGMVIVFAYSQWMAVGSGSVGILFWIIWAVALFGPVIFFTVRLSRKPPDQWGEFSAGDKAAENKNNGRRESKWI</sequence>
<feature type="transmembrane region" description="Helical" evidence="2">
    <location>
        <begin position="135"/>
        <end position="154"/>
    </location>
</feature>
<feature type="region of interest" description="Disordered" evidence="1">
    <location>
        <begin position="167"/>
        <end position="187"/>
    </location>
</feature>
<feature type="transmembrane region" description="Helical" evidence="2">
    <location>
        <begin position="101"/>
        <end position="123"/>
    </location>
</feature>
<dbReference type="EMBL" id="DVON01000292">
    <property type="protein sequence ID" value="HIV14215.1"/>
    <property type="molecule type" value="Genomic_DNA"/>
</dbReference>
<name>A0A9D1T709_9FIRM</name>
<protein>
    <submittedName>
        <fullName evidence="4">DUF1648 domain-containing protein</fullName>
    </submittedName>
</protein>
<accession>A0A9D1T709</accession>
<dbReference type="InterPro" id="IPR012867">
    <property type="entry name" value="DUF1648"/>
</dbReference>